<dbReference type="Pfam" id="PF02687">
    <property type="entry name" value="FtsX"/>
    <property type="match status" value="2"/>
</dbReference>
<organism evidence="8 9">
    <name type="scientific">Parabacteroides merdae</name>
    <dbReference type="NCBI Taxonomy" id="46503"/>
    <lineage>
        <taxon>Bacteria</taxon>
        <taxon>Pseudomonadati</taxon>
        <taxon>Bacteroidota</taxon>
        <taxon>Bacteroidia</taxon>
        <taxon>Bacteroidales</taxon>
        <taxon>Tannerellaceae</taxon>
        <taxon>Parabacteroides</taxon>
    </lineage>
</organism>
<protein>
    <submittedName>
        <fullName evidence="8">ABC transporter permease</fullName>
    </submittedName>
</protein>
<dbReference type="InterPro" id="IPR050250">
    <property type="entry name" value="Macrolide_Exporter_MacB"/>
</dbReference>
<feature type="domain" description="ABC3 transporter permease C-terminal" evidence="6">
    <location>
        <begin position="664"/>
        <end position="780"/>
    </location>
</feature>
<comment type="caution">
    <text evidence="8">The sequence shown here is derived from an EMBL/GenBank/DDBJ whole genome shotgun (WGS) entry which is preliminary data.</text>
</comment>
<sequence length="787" mass="89895">MFKHYLKMAIRQILKNKIQYLLSIIGIAVGLLCFSITSYYIRRFNNQFIAWANSDRMANIYAKSAQYGYEDPYIPGEVVQELMGNPITGIGQIAYSYGYGQANISISKENQKEIPYQCSIQNVTKDFPTIFGIQTLEGQTPTLKPGEVFISESSAKKIFGAENPIGKTLYFSRADSDTSAIHYSTISAVIRDFPDGTREKSDFYFLETAGIQPKRKYRDLVVLLDKGVSSKEINQRLRQQIPAFGKNNDHYLTARTFKEEMYKPDNLSATFFIPLIGLLILIAAMINFLKFCIQSFYNRTRELSLRKCLGSDAKGLFRLLFSEIAVLFILSALASLVLTEWIVPVYYQYMASKETINENLFIHTPTLIQQEMEYLCFLFVLCALIVSLVIFRIKHITLTEGIKGVKRQKHSIRNFMLGVQLFICFLFIAGAIGLRNIYHLAEEKRNNTLTEEECTRIWKIELWEPQVQGHEEEIVSRIRTLAGVEDVLLETPGKYLDYKNKQGETLHGIHFLTSKNYPSFMKLPIEGRMPQAANEIVVSRSLIWELEKDGEKNPTSVQLGDQTFQITGIYEQLPFEPVYTQDQMAKANQSQYHRFSFISVPKEPNYRVAYIKCIAGQEQNVRKEILKIVHNWLPASIPFLLTTKQEERFRLNGGEMLISDLFSLLSVISIVITVLGIYSAITLDTVSRQKEVAIRKINGAGPKVIALLFGKLYIRLLAISAIPALAIVYMLLRILTQEKITIDPGWLNNPLMWLAILLLTTTIVFVTVAYRIWLISRLNPAEVIKTE</sequence>
<evidence type="ECO:0000256" key="2">
    <source>
        <dbReference type="ARBA" id="ARBA00022475"/>
    </source>
</evidence>
<reference evidence="8 9" key="1">
    <citation type="submission" date="2018-08" db="EMBL/GenBank/DDBJ databases">
        <title>A genome reference for cultivated species of the human gut microbiota.</title>
        <authorList>
            <person name="Zou Y."/>
            <person name="Xue W."/>
            <person name="Luo G."/>
        </authorList>
    </citation>
    <scope>NUCLEOTIDE SEQUENCE [LARGE SCALE GENOMIC DNA]</scope>
    <source>
        <strain evidence="8 9">AM34-17</strain>
    </source>
</reference>
<evidence type="ECO:0000256" key="1">
    <source>
        <dbReference type="ARBA" id="ARBA00004651"/>
    </source>
</evidence>
<evidence type="ECO:0000259" key="6">
    <source>
        <dbReference type="Pfam" id="PF02687"/>
    </source>
</evidence>
<dbReference type="EMBL" id="QSII01000019">
    <property type="protein sequence ID" value="RHC83041.1"/>
    <property type="molecule type" value="Genomic_DNA"/>
</dbReference>
<dbReference type="InterPro" id="IPR003838">
    <property type="entry name" value="ABC3_permease_C"/>
</dbReference>
<dbReference type="Proteomes" id="UP000286260">
    <property type="component" value="Unassembled WGS sequence"/>
</dbReference>
<dbReference type="InterPro" id="IPR025857">
    <property type="entry name" value="MacB_PCD"/>
</dbReference>
<comment type="subcellular location">
    <subcellularLocation>
        <location evidence="1">Cell membrane</location>
        <topology evidence="1">Multi-pass membrane protein</topology>
    </subcellularLocation>
</comment>
<gene>
    <name evidence="8" type="ORF">DW828_13495</name>
</gene>
<keyword evidence="5" id="KW-0472">Membrane</keyword>
<dbReference type="PANTHER" id="PTHR30572">
    <property type="entry name" value="MEMBRANE COMPONENT OF TRANSPORTER-RELATED"/>
    <property type="match status" value="1"/>
</dbReference>
<keyword evidence="2" id="KW-1003">Cell membrane</keyword>
<dbReference type="Pfam" id="PF12704">
    <property type="entry name" value="MacB_PCD"/>
    <property type="match status" value="1"/>
</dbReference>
<dbReference type="GO" id="GO:0005886">
    <property type="term" value="C:plasma membrane"/>
    <property type="evidence" value="ECO:0007669"/>
    <property type="project" value="UniProtKB-SubCell"/>
</dbReference>
<dbReference type="RefSeq" id="WP_046452198.1">
    <property type="nucleotide sequence ID" value="NZ_CACRUV010000001.1"/>
</dbReference>
<keyword evidence="3" id="KW-0812">Transmembrane</keyword>
<dbReference type="AlphaFoldDB" id="A0A3R6GGG1"/>
<evidence type="ECO:0000313" key="9">
    <source>
        <dbReference type="Proteomes" id="UP000286260"/>
    </source>
</evidence>
<evidence type="ECO:0000256" key="5">
    <source>
        <dbReference type="ARBA" id="ARBA00023136"/>
    </source>
</evidence>
<proteinExistence type="predicted"/>
<name>A0A3R6GGG1_9BACT</name>
<feature type="domain" description="MacB-like periplasmic core" evidence="7">
    <location>
        <begin position="21"/>
        <end position="239"/>
    </location>
</feature>
<evidence type="ECO:0000259" key="7">
    <source>
        <dbReference type="Pfam" id="PF12704"/>
    </source>
</evidence>
<accession>A0A3R6GGG1</accession>
<evidence type="ECO:0000256" key="3">
    <source>
        <dbReference type="ARBA" id="ARBA00022692"/>
    </source>
</evidence>
<evidence type="ECO:0000313" key="8">
    <source>
        <dbReference type="EMBL" id="RHC83041.1"/>
    </source>
</evidence>
<dbReference type="PANTHER" id="PTHR30572:SF18">
    <property type="entry name" value="ABC-TYPE MACROLIDE FAMILY EXPORT SYSTEM PERMEASE COMPONENT 2"/>
    <property type="match status" value="1"/>
</dbReference>
<keyword evidence="4" id="KW-1133">Transmembrane helix</keyword>
<feature type="domain" description="ABC3 transporter permease C-terminal" evidence="6">
    <location>
        <begin position="276"/>
        <end position="389"/>
    </location>
</feature>
<dbReference type="GO" id="GO:0022857">
    <property type="term" value="F:transmembrane transporter activity"/>
    <property type="evidence" value="ECO:0007669"/>
    <property type="project" value="TreeGrafter"/>
</dbReference>
<evidence type="ECO:0000256" key="4">
    <source>
        <dbReference type="ARBA" id="ARBA00022989"/>
    </source>
</evidence>